<dbReference type="Pfam" id="PF02992">
    <property type="entry name" value="Transposase_21"/>
    <property type="match status" value="1"/>
</dbReference>
<accession>A0A8J2L9R9</accession>
<dbReference type="Proteomes" id="UP000708208">
    <property type="component" value="Unassembled WGS sequence"/>
</dbReference>
<protein>
    <submittedName>
        <fullName evidence="2">Uncharacterized protein</fullName>
    </submittedName>
</protein>
<comment type="caution">
    <text evidence="2">The sequence shown here is derived from an EMBL/GenBank/DDBJ whole genome shotgun (WGS) entry which is preliminary data.</text>
</comment>
<sequence>MESNLTSKRVDDLIAPNANSEGEGNYSPGFHLLTEDIPETNQLNGADDENTSNLTRKEKVLLINAFVLKHGLTKGAVEDLMTLLQLLTPDDMDIPSSHFLLKKEIEIDQNHCKMHYLCPHCKTNVGEQPKEAKYFQCRNCESNVHFQNMQYRGSYFITFDIRHVITSLLKTEEISTCLYRNLLQRNANSSTLIKDICDGNAYKELQLDKFDMTLSLNTDGVSPFRSSKFSFWPVLISINEFDYGLRRQNTILIALWRGKEKPNFDAFFKPVVKLLNEISTNPIVWCYNEIQLEKQLETNDFKEDSYNGIKNASQLLLLKNFNIVSGFTYDVMHSSYLGVMKMLTAFWFDSCHHDIIFYIGRHTQQVDKKLFQCRVPYDYDRTIRSILHRKFWKATVWRTWMFVSTTILKGILPEVYRSHLLRLSNSLMLLSDEKITPEDLLYCEEHLSSFAQQTEVLYGLESCTFNLHILTHASTCVKNWGPLWSYSVFQYENFNGLLGNLFPGTKKINTQIEVRTLELISLRSSCQKDFRNEFALDFFKPSMQSKHFAKQFKKVCEDIVFIGPSKKYLFSSHDQRKLKDYGIYASYGYSFRKCIVKGKVYSRTDQITEKRNNSIIATFDNKLWLIQNLVYINFAGGSGVSVVQRIRGVPSLDNSYLTTVTNIENSWSIVLLSKISRQKFITLGTSEDRFKYLIRLPNTVELE</sequence>
<dbReference type="AlphaFoldDB" id="A0A8J2L9R9"/>
<proteinExistence type="predicted"/>
<reference evidence="2" key="1">
    <citation type="submission" date="2021-06" db="EMBL/GenBank/DDBJ databases">
        <authorList>
            <person name="Hodson N. C."/>
            <person name="Mongue J. A."/>
            <person name="Jaron S. K."/>
        </authorList>
    </citation>
    <scope>NUCLEOTIDE SEQUENCE</scope>
</reference>
<dbReference type="PANTHER" id="PTHR46579">
    <property type="entry name" value="F5/8 TYPE C DOMAIN-CONTAINING PROTEIN-RELATED"/>
    <property type="match status" value="1"/>
</dbReference>
<name>A0A8J2L9R9_9HEXA</name>
<keyword evidence="3" id="KW-1185">Reference proteome</keyword>
<dbReference type="OrthoDB" id="8194903at2759"/>
<evidence type="ECO:0000256" key="1">
    <source>
        <dbReference type="SAM" id="MobiDB-lite"/>
    </source>
</evidence>
<evidence type="ECO:0000313" key="3">
    <source>
        <dbReference type="Proteomes" id="UP000708208"/>
    </source>
</evidence>
<dbReference type="PANTHER" id="PTHR46579:SF1">
    <property type="entry name" value="F5_8 TYPE C DOMAIN-CONTAINING PROTEIN"/>
    <property type="match status" value="1"/>
</dbReference>
<feature type="region of interest" description="Disordered" evidence="1">
    <location>
        <begin position="1"/>
        <end position="25"/>
    </location>
</feature>
<dbReference type="EMBL" id="CAJVCH010549263">
    <property type="protein sequence ID" value="CAG7828879.1"/>
    <property type="molecule type" value="Genomic_DNA"/>
</dbReference>
<evidence type="ECO:0000313" key="2">
    <source>
        <dbReference type="EMBL" id="CAG7828879.1"/>
    </source>
</evidence>
<dbReference type="InterPro" id="IPR004242">
    <property type="entry name" value="Transposase_21"/>
</dbReference>
<gene>
    <name evidence="2" type="ORF">AFUS01_LOCUS38777</name>
</gene>
<organism evidence="2 3">
    <name type="scientific">Allacma fusca</name>
    <dbReference type="NCBI Taxonomy" id="39272"/>
    <lineage>
        <taxon>Eukaryota</taxon>
        <taxon>Metazoa</taxon>
        <taxon>Ecdysozoa</taxon>
        <taxon>Arthropoda</taxon>
        <taxon>Hexapoda</taxon>
        <taxon>Collembola</taxon>
        <taxon>Symphypleona</taxon>
        <taxon>Sminthuridae</taxon>
        <taxon>Allacma</taxon>
    </lineage>
</organism>